<accession>A0A8S5MD28</accession>
<name>A0A8S5MD28_9CAUD</name>
<sequence>MNNMEEKNLMSADVDIAVRFFDAINRLKADGCIGGLKTITDRYGLNRWNTISLRDKPAECYGRFRPSWVQFLVRDYHVNPYWLLLGSGDFYASGFTSEIVKNLNINCTEK</sequence>
<proteinExistence type="predicted"/>
<organism evidence="1">
    <name type="scientific">Siphoviridae sp. cttxG5</name>
    <dbReference type="NCBI Taxonomy" id="2826498"/>
    <lineage>
        <taxon>Viruses</taxon>
        <taxon>Duplodnaviria</taxon>
        <taxon>Heunggongvirae</taxon>
        <taxon>Uroviricota</taxon>
        <taxon>Caudoviricetes</taxon>
    </lineage>
</organism>
<dbReference type="EMBL" id="BK014881">
    <property type="protein sequence ID" value="DAD80221.1"/>
    <property type="molecule type" value="Genomic_DNA"/>
</dbReference>
<protein>
    <submittedName>
        <fullName evidence="1">Uncharacterized protein</fullName>
    </submittedName>
</protein>
<evidence type="ECO:0000313" key="1">
    <source>
        <dbReference type="EMBL" id="DAD80221.1"/>
    </source>
</evidence>
<reference evidence="1" key="1">
    <citation type="journal article" date="2021" name="Proc. Natl. Acad. Sci. U.S.A.">
        <title>A Catalog of Tens of Thousands of Viruses from Human Metagenomes Reveals Hidden Associations with Chronic Diseases.</title>
        <authorList>
            <person name="Tisza M.J."/>
            <person name="Buck C.B."/>
        </authorList>
    </citation>
    <scope>NUCLEOTIDE SEQUENCE</scope>
    <source>
        <strain evidence="1">CttxG5</strain>
    </source>
</reference>